<comment type="caution">
    <text evidence="6">The sequence shown here is derived from an EMBL/GenBank/DDBJ whole genome shotgun (WGS) entry which is preliminary data.</text>
</comment>
<evidence type="ECO:0000259" key="5">
    <source>
        <dbReference type="PROSITE" id="PS50977"/>
    </source>
</evidence>
<proteinExistence type="predicted"/>
<feature type="DNA-binding region" description="H-T-H motif" evidence="4">
    <location>
        <begin position="33"/>
        <end position="52"/>
    </location>
</feature>
<keyword evidence="7" id="KW-1185">Reference proteome</keyword>
<dbReference type="InterPro" id="IPR025996">
    <property type="entry name" value="MT1864/Rv1816-like_C"/>
</dbReference>
<dbReference type="SUPFAM" id="SSF48498">
    <property type="entry name" value="Tetracyclin repressor-like, C-terminal domain"/>
    <property type="match status" value="1"/>
</dbReference>
<dbReference type="InterPro" id="IPR050109">
    <property type="entry name" value="HTH-type_TetR-like_transc_reg"/>
</dbReference>
<dbReference type="PROSITE" id="PS50977">
    <property type="entry name" value="HTH_TETR_2"/>
    <property type="match status" value="1"/>
</dbReference>
<dbReference type="Proteomes" id="UP000628854">
    <property type="component" value="Unassembled WGS sequence"/>
</dbReference>
<sequence>MISPAERRRLRVRDSILEAAERVFADEGEAGLSIRRIADEIDYSPAAIYKYFGSKDELLNELKEAFFARILTNINDIYECSASFPERARACVTGYVRTALEKPHHYIAAFAGQAPLAPTPSDPEAFRSTNRAQAFMVLAGMVEEGITNGHFRAELNPLDTAKAVWASMHGIAMMMSHFQTFPNMSVLPSELSRDAFVDFHADLTIRGLETHPGQAVEKRGG</sequence>
<reference evidence="7" key="1">
    <citation type="journal article" date="2019" name="Int. J. Syst. Evol. Microbiol.">
        <title>The Global Catalogue of Microorganisms (GCM) 10K type strain sequencing project: providing services to taxonomists for standard genome sequencing and annotation.</title>
        <authorList>
            <consortium name="The Broad Institute Genomics Platform"/>
            <consortium name="The Broad Institute Genome Sequencing Center for Infectious Disease"/>
            <person name="Wu L."/>
            <person name="Ma J."/>
        </authorList>
    </citation>
    <scope>NUCLEOTIDE SEQUENCE [LARGE SCALE GENOMIC DNA]</scope>
    <source>
        <strain evidence="7">CGMCC 1.15928</strain>
    </source>
</reference>
<dbReference type="EMBL" id="BMKF01000002">
    <property type="protein sequence ID" value="GGB79188.1"/>
    <property type="molecule type" value="Genomic_DNA"/>
</dbReference>
<gene>
    <name evidence="6" type="ORF">GCM10011503_30070</name>
</gene>
<dbReference type="SUPFAM" id="SSF46689">
    <property type="entry name" value="Homeodomain-like"/>
    <property type="match status" value="1"/>
</dbReference>
<dbReference type="InterPro" id="IPR001647">
    <property type="entry name" value="HTH_TetR"/>
</dbReference>
<organism evidence="6 7">
    <name type="scientific">Henriciella pelagia</name>
    <dbReference type="NCBI Taxonomy" id="1977912"/>
    <lineage>
        <taxon>Bacteria</taxon>
        <taxon>Pseudomonadati</taxon>
        <taxon>Pseudomonadota</taxon>
        <taxon>Alphaproteobacteria</taxon>
        <taxon>Hyphomonadales</taxon>
        <taxon>Hyphomonadaceae</taxon>
        <taxon>Henriciella</taxon>
    </lineage>
</organism>
<evidence type="ECO:0000256" key="4">
    <source>
        <dbReference type="PROSITE-ProRule" id="PRU00335"/>
    </source>
</evidence>
<accession>A0ABQ1JZV1</accession>
<dbReference type="RefSeq" id="WP_233124126.1">
    <property type="nucleotide sequence ID" value="NZ_BMKF01000002.1"/>
</dbReference>
<dbReference type="Pfam" id="PF00440">
    <property type="entry name" value="TetR_N"/>
    <property type="match status" value="1"/>
</dbReference>
<evidence type="ECO:0000313" key="6">
    <source>
        <dbReference type="EMBL" id="GGB79188.1"/>
    </source>
</evidence>
<name>A0ABQ1JZV1_9PROT</name>
<dbReference type="PANTHER" id="PTHR30055:SF234">
    <property type="entry name" value="HTH-TYPE TRANSCRIPTIONAL REGULATOR BETI"/>
    <property type="match status" value="1"/>
</dbReference>
<evidence type="ECO:0000256" key="2">
    <source>
        <dbReference type="ARBA" id="ARBA00023125"/>
    </source>
</evidence>
<dbReference type="InterPro" id="IPR036271">
    <property type="entry name" value="Tet_transcr_reg_TetR-rel_C_sf"/>
</dbReference>
<evidence type="ECO:0000256" key="1">
    <source>
        <dbReference type="ARBA" id="ARBA00023015"/>
    </source>
</evidence>
<evidence type="ECO:0000256" key="3">
    <source>
        <dbReference type="ARBA" id="ARBA00023163"/>
    </source>
</evidence>
<evidence type="ECO:0000313" key="7">
    <source>
        <dbReference type="Proteomes" id="UP000628854"/>
    </source>
</evidence>
<keyword evidence="2 4" id="KW-0238">DNA-binding</keyword>
<keyword evidence="1" id="KW-0805">Transcription regulation</keyword>
<dbReference type="Pfam" id="PF13305">
    <property type="entry name" value="TetR_C_33"/>
    <property type="match status" value="1"/>
</dbReference>
<dbReference type="PANTHER" id="PTHR30055">
    <property type="entry name" value="HTH-TYPE TRANSCRIPTIONAL REGULATOR RUTR"/>
    <property type="match status" value="1"/>
</dbReference>
<dbReference type="PRINTS" id="PR00455">
    <property type="entry name" value="HTHTETR"/>
</dbReference>
<dbReference type="Gene3D" id="1.10.357.10">
    <property type="entry name" value="Tetracycline Repressor, domain 2"/>
    <property type="match status" value="1"/>
</dbReference>
<protein>
    <submittedName>
        <fullName evidence="6">TetR family transcriptional regulator</fullName>
    </submittedName>
</protein>
<feature type="domain" description="HTH tetR-type" evidence="5">
    <location>
        <begin position="10"/>
        <end position="70"/>
    </location>
</feature>
<dbReference type="InterPro" id="IPR009057">
    <property type="entry name" value="Homeodomain-like_sf"/>
</dbReference>
<keyword evidence="3" id="KW-0804">Transcription</keyword>